<dbReference type="SUPFAM" id="SSF88713">
    <property type="entry name" value="Glycoside hydrolase/deacetylase"/>
    <property type="match status" value="1"/>
</dbReference>
<dbReference type="PANTHER" id="PTHR30292">
    <property type="entry name" value="UNCHARACTERIZED PROTEIN YBGL-RELATED"/>
    <property type="match status" value="1"/>
</dbReference>
<dbReference type="GO" id="GO:0005975">
    <property type="term" value="P:carbohydrate metabolic process"/>
    <property type="evidence" value="ECO:0007669"/>
    <property type="project" value="InterPro"/>
</dbReference>
<dbReference type="NCBIfam" id="NF003814">
    <property type="entry name" value="PRK05406.1-3"/>
    <property type="match status" value="1"/>
</dbReference>
<dbReference type="EMBL" id="PPTF01000107">
    <property type="protein sequence ID" value="POA96725.1"/>
    <property type="molecule type" value="Genomic_DNA"/>
</dbReference>
<gene>
    <name evidence="1" type="primary">pxpA</name>
    <name evidence="2" type="ORF">C2134_20925</name>
</gene>
<protein>
    <recommendedName>
        <fullName evidence="1">5-oxoprolinase subunit A</fullName>
        <shortName evidence="1">5-OPase subunit A</shortName>
        <ecNumber evidence="1">3.5.2.9</ecNumber>
    </recommendedName>
    <alternativeName>
        <fullName evidence="1">5-oxoprolinase (ATP-hydrolyzing) subunit A</fullName>
    </alternativeName>
</protein>
<organism evidence="2 3">
    <name type="scientific">Chromobacterium sinusclupearum</name>
    <dbReference type="NCBI Taxonomy" id="2077146"/>
    <lineage>
        <taxon>Bacteria</taxon>
        <taxon>Pseudomonadati</taxon>
        <taxon>Pseudomonadota</taxon>
        <taxon>Betaproteobacteria</taxon>
        <taxon>Neisseriales</taxon>
        <taxon>Chromobacteriaceae</taxon>
        <taxon>Chromobacterium</taxon>
    </lineage>
</organism>
<keyword evidence="1" id="KW-0547">Nucleotide-binding</keyword>
<dbReference type="Pfam" id="PF03746">
    <property type="entry name" value="LamB_YcsF"/>
    <property type="match status" value="1"/>
</dbReference>
<dbReference type="HAMAP" id="MF_00691">
    <property type="entry name" value="PxpA"/>
    <property type="match status" value="1"/>
</dbReference>
<comment type="similarity">
    <text evidence="1">Belongs to the LamB/PxpA family.</text>
</comment>
<evidence type="ECO:0000313" key="2">
    <source>
        <dbReference type="EMBL" id="POA96725.1"/>
    </source>
</evidence>
<reference evidence="2 3" key="1">
    <citation type="submission" date="2018-01" db="EMBL/GenBank/DDBJ databases">
        <title>Genomic Sequence of Chromobacterium MWU13-2610 from wild cranberry bogs within the Cape Cod National Seashore.</title>
        <authorList>
            <person name="O'Hara-Hanley K."/>
            <person name="Soby S."/>
            <person name="Harrison A."/>
        </authorList>
    </citation>
    <scope>NUCLEOTIDE SEQUENCE [LARGE SCALE GENOMIC DNA]</scope>
    <source>
        <strain evidence="2 3">MWU13-2610</strain>
    </source>
</reference>
<comment type="catalytic activity">
    <reaction evidence="1">
        <text>5-oxo-L-proline + ATP + 2 H2O = L-glutamate + ADP + phosphate + H(+)</text>
        <dbReference type="Rhea" id="RHEA:10348"/>
        <dbReference type="ChEBI" id="CHEBI:15377"/>
        <dbReference type="ChEBI" id="CHEBI:15378"/>
        <dbReference type="ChEBI" id="CHEBI:29985"/>
        <dbReference type="ChEBI" id="CHEBI:30616"/>
        <dbReference type="ChEBI" id="CHEBI:43474"/>
        <dbReference type="ChEBI" id="CHEBI:58402"/>
        <dbReference type="ChEBI" id="CHEBI:456216"/>
        <dbReference type="EC" id="3.5.2.9"/>
    </reaction>
</comment>
<dbReference type="EC" id="3.5.2.9" evidence="1"/>
<comment type="subunit">
    <text evidence="1">Forms a complex composed of PxpA, PxpB and PxpC.</text>
</comment>
<keyword evidence="1" id="KW-0067">ATP-binding</keyword>
<dbReference type="PANTHER" id="PTHR30292:SF0">
    <property type="entry name" value="5-OXOPROLINASE SUBUNIT A"/>
    <property type="match status" value="1"/>
</dbReference>
<dbReference type="InterPro" id="IPR005501">
    <property type="entry name" value="LamB/YcsF/PxpA-like"/>
</dbReference>
<dbReference type="GO" id="GO:0005524">
    <property type="term" value="F:ATP binding"/>
    <property type="evidence" value="ECO:0007669"/>
    <property type="project" value="UniProtKB-UniRule"/>
</dbReference>
<dbReference type="CDD" id="cd10800">
    <property type="entry name" value="LamB_YcsF_YbgL_like"/>
    <property type="match status" value="1"/>
</dbReference>
<sequence>MKIDLNADLGEGCGNDAALLDCVSSANIACGWHAGDAATMQATVRMALEKGVAIGAHPSFPDRDNFGRSEMRLPMATLRAGLLYQLGALEAIVRAEGGELAHVKPHGALYNQAAREPELAQTLARAIRDFHPGLRVMGLAGSLFVEACRAEGLAVWQEGFADRGYRADGSLVPRGQPGALLDSDAAMLKQVEDMVRRQRIVAVSGEAVSLRIDTICLHGDGSHAVPFARLLRRHLEQAGIDITAG</sequence>
<evidence type="ECO:0000313" key="3">
    <source>
        <dbReference type="Proteomes" id="UP000236416"/>
    </source>
</evidence>
<accession>A0A2K4MJ19</accession>
<dbReference type="NCBIfam" id="NF003816">
    <property type="entry name" value="PRK05406.1-5"/>
    <property type="match status" value="1"/>
</dbReference>
<name>A0A2K4MJ19_9NEIS</name>
<keyword evidence="1" id="KW-0378">Hydrolase</keyword>
<dbReference type="RefSeq" id="WP_103321975.1">
    <property type="nucleotide sequence ID" value="NZ_PPTF01000107.1"/>
</dbReference>
<comment type="caution">
    <text evidence="2">The sequence shown here is derived from an EMBL/GenBank/DDBJ whole genome shotgun (WGS) entry which is preliminary data.</text>
</comment>
<dbReference type="NCBIfam" id="NF003815">
    <property type="entry name" value="PRK05406.1-4"/>
    <property type="match status" value="1"/>
</dbReference>
<evidence type="ECO:0000256" key="1">
    <source>
        <dbReference type="HAMAP-Rule" id="MF_00691"/>
    </source>
</evidence>
<dbReference type="Proteomes" id="UP000236416">
    <property type="component" value="Unassembled WGS sequence"/>
</dbReference>
<comment type="function">
    <text evidence="1">Catalyzes the cleavage of 5-oxoproline to form L-glutamate coupled to the hydrolysis of ATP to ADP and inorganic phosphate.</text>
</comment>
<dbReference type="GO" id="GO:0017168">
    <property type="term" value="F:5-oxoprolinase (ATP-hydrolyzing) activity"/>
    <property type="evidence" value="ECO:0007669"/>
    <property type="project" value="UniProtKB-UniRule"/>
</dbReference>
<proteinExistence type="inferred from homology"/>
<dbReference type="Gene3D" id="3.20.20.370">
    <property type="entry name" value="Glycoside hydrolase/deacetylase"/>
    <property type="match status" value="1"/>
</dbReference>
<dbReference type="AlphaFoldDB" id="A0A2K4MJ19"/>
<keyword evidence="3" id="KW-1185">Reference proteome</keyword>
<dbReference type="InterPro" id="IPR011330">
    <property type="entry name" value="Glyco_hydro/deAcase_b/a-brl"/>
</dbReference>